<evidence type="ECO:0000313" key="2">
    <source>
        <dbReference type="Proteomes" id="UP000250235"/>
    </source>
</evidence>
<reference evidence="1 2" key="1">
    <citation type="journal article" date="2015" name="Proc. Natl. Acad. Sci. U.S.A.">
        <title>The resurrection genome of Boea hygrometrica: A blueprint for survival of dehydration.</title>
        <authorList>
            <person name="Xiao L."/>
            <person name="Yang G."/>
            <person name="Zhang L."/>
            <person name="Yang X."/>
            <person name="Zhao S."/>
            <person name="Ji Z."/>
            <person name="Zhou Q."/>
            <person name="Hu M."/>
            <person name="Wang Y."/>
            <person name="Chen M."/>
            <person name="Xu Y."/>
            <person name="Jin H."/>
            <person name="Xiao X."/>
            <person name="Hu G."/>
            <person name="Bao F."/>
            <person name="Hu Y."/>
            <person name="Wan P."/>
            <person name="Li L."/>
            <person name="Deng X."/>
            <person name="Kuang T."/>
            <person name="Xiang C."/>
            <person name="Zhu J.K."/>
            <person name="Oliver M.J."/>
            <person name="He Y."/>
        </authorList>
    </citation>
    <scope>NUCLEOTIDE SEQUENCE [LARGE SCALE GENOMIC DNA]</scope>
    <source>
        <strain evidence="2">cv. XS01</strain>
    </source>
</reference>
<organism evidence="1 2">
    <name type="scientific">Dorcoceras hygrometricum</name>
    <dbReference type="NCBI Taxonomy" id="472368"/>
    <lineage>
        <taxon>Eukaryota</taxon>
        <taxon>Viridiplantae</taxon>
        <taxon>Streptophyta</taxon>
        <taxon>Embryophyta</taxon>
        <taxon>Tracheophyta</taxon>
        <taxon>Spermatophyta</taxon>
        <taxon>Magnoliopsida</taxon>
        <taxon>eudicotyledons</taxon>
        <taxon>Gunneridae</taxon>
        <taxon>Pentapetalae</taxon>
        <taxon>asterids</taxon>
        <taxon>lamiids</taxon>
        <taxon>Lamiales</taxon>
        <taxon>Gesneriaceae</taxon>
        <taxon>Didymocarpoideae</taxon>
        <taxon>Trichosporeae</taxon>
        <taxon>Loxocarpinae</taxon>
        <taxon>Dorcoceras</taxon>
    </lineage>
</organism>
<accession>A0A2Z7CTR3</accession>
<proteinExistence type="predicted"/>
<name>A0A2Z7CTR3_9LAMI</name>
<evidence type="ECO:0000313" key="1">
    <source>
        <dbReference type="EMBL" id="KZV50128.1"/>
    </source>
</evidence>
<protein>
    <submittedName>
        <fullName evidence="1">Denticleless protein</fullName>
    </submittedName>
</protein>
<dbReference type="AlphaFoldDB" id="A0A2Z7CTR3"/>
<dbReference type="Proteomes" id="UP000250235">
    <property type="component" value="Unassembled WGS sequence"/>
</dbReference>
<sequence>MAVKYLSTGCAGRPRGGRPAAVDIAQVVAPIIAGRCMLVARWAGRWLLVGRQPCASLCATQFAAARDMWRRPPSGESPASLRRLNFTSRYCSGLSRAAHEVFGPIFDIGPILVNFEILRFLGLKLF</sequence>
<keyword evidence="2" id="KW-1185">Reference proteome</keyword>
<dbReference type="EMBL" id="KQ992543">
    <property type="protein sequence ID" value="KZV50128.1"/>
    <property type="molecule type" value="Genomic_DNA"/>
</dbReference>
<gene>
    <name evidence="1" type="ORF">F511_22282</name>
</gene>